<dbReference type="PANTHER" id="PTHR12677:SF59">
    <property type="entry name" value="GOLGI APPARATUS MEMBRANE PROTEIN TVP38-RELATED"/>
    <property type="match status" value="1"/>
</dbReference>
<keyword evidence="3 6" id="KW-0812">Transmembrane</keyword>
<organism evidence="8 9">
    <name type="scientific">Rhodoferax fermentans</name>
    <dbReference type="NCBI Taxonomy" id="28066"/>
    <lineage>
        <taxon>Bacteria</taxon>
        <taxon>Pseudomonadati</taxon>
        <taxon>Pseudomonadota</taxon>
        <taxon>Betaproteobacteria</taxon>
        <taxon>Burkholderiales</taxon>
        <taxon>Comamonadaceae</taxon>
        <taxon>Rhodoferax</taxon>
    </lineage>
</organism>
<comment type="subcellular location">
    <subcellularLocation>
        <location evidence="1 6">Cell membrane</location>
        <topology evidence="1 6">Multi-pass membrane protein</topology>
    </subcellularLocation>
</comment>
<feature type="transmembrane region" description="Helical" evidence="6">
    <location>
        <begin position="60"/>
        <end position="84"/>
    </location>
</feature>
<feature type="transmembrane region" description="Helical" evidence="6">
    <location>
        <begin position="209"/>
        <end position="230"/>
    </location>
</feature>
<comment type="similarity">
    <text evidence="6">Belongs to the TVP38/TMEM64 family.</text>
</comment>
<feature type="transmembrane region" description="Helical" evidence="6">
    <location>
        <begin position="9"/>
        <end position="27"/>
    </location>
</feature>
<dbReference type="OrthoDB" id="9779114at2"/>
<dbReference type="AlphaFoldDB" id="A0A1T1AVG2"/>
<dbReference type="GO" id="GO:0005886">
    <property type="term" value="C:plasma membrane"/>
    <property type="evidence" value="ECO:0007669"/>
    <property type="project" value="UniProtKB-SubCell"/>
</dbReference>
<gene>
    <name evidence="8" type="ORF">RF819_16410</name>
</gene>
<evidence type="ECO:0000313" key="9">
    <source>
        <dbReference type="Proteomes" id="UP000190750"/>
    </source>
</evidence>
<keyword evidence="2 6" id="KW-1003">Cell membrane</keyword>
<evidence type="ECO:0000256" key="2">
    <source>
        <dbReference type="ARBA" id="ARBA00022475"/>
    </source>
</evidence>
<comment type="caution">
    <text evidence="8">The sequence shown here is derived from an EMBL/GenBank/DDBJ whole genome shotgun (WGS) entry which is preliminary data.</text>
</comment>
<evidence type="ECO:0000256" key="3">
    <source>
        <dbReference type="ARBA" id="ARBA00022692"/>
    </source>
</evidence>
<dbReference type="Proteomes" id="UP000190750">
    <property type="component" value="Unassembled WGS sequence"/>
</dbReference>
<accession>A0A1T1AVG2</accession>
<feature type="domain" description="VTT" evidence="7">
    <location>
        <begin position="81"/>
        <end position="199"/>
    </location>
</feature>
<evidence type="ECO:0000259" key="7">
    <source>
        <dbReference type="Pfam" id="PF09335"/>
    </source>
</evidence>
<protein>
    <recommendedName>
        <fullName evidence="6">TVP38/TMEM64 family membrane protein</fullName>
    </recommendedName>
</protein>
<dbReference type="RefSeq" id="WP_078365959.1">
    <property type="nucleotide sequence ID" value="NZ_MTJN01000002.1"/>
</dbReference>
<feature type="transmembrane region" description="Helical" evidence="6">
    <location>
        <begin position="96"/>
        <end position="118"/>
    </location>
</feature>
<keyword evidence="4 6" id="KW-1133">Transmembrane helix</keyword>
<dbReference type="InterPro" id="IPR032816">
    <property type="entry name" value="VTT_dom"/>
</dbReference>
<keyword evidence="9" id="KW-1185">Reference proteome</keyword>
<dbReference type="PANTHER" id="PTHR12677">
    <property type="entry name" value="GOLGI APPARATUS MEMBRANE PROTEIN TVP38-RELATED"/>
    <property type="match status" value="1"/>
</dbReference>
<name>A0A1T1AVG2_RHOFE</name>
<evidence type="ECO:0000256" key="6">
    <source>
        <dbReference type="RuleBase" id="RU366058"/>
    </source>
</evidence>
<dbReference type="STRING" id="28066.RF819_16410"/>
<comment type="caution">
    <text evidence="6">Lacks conserved residue(s) required for the propagation of feature annotation.</text>
</comment>
<evidence type="ECO:0000256" key="4">
    <source>
        <dbReference type="ARBA" id="ARBA00022989"/>
    </source>
</evidence>
<dbReference type="Pfam" id="PF09335">
    <property type="entry name" value="VTT_dom"/>
    <property type="match status" value="1"/>
</dbReference>
<reference evidence="8 9" key="1">
    <citation type="submission" date="2017-01" db="EMBL/GenBank/DDBJ databases">
        <title>Genome sequencing of Rhodoferax fermentans JCM 7819.</title>
        <authorList>
            <person name="Kim Y.J."/>
            <person name="Farh M.E.-A."/>
            <person name="Yang D.-C."/>
        </authorList>
    </citation>
    <scope>NUCLEOTIDE SEQUENCE [LARGE SCALE GENOMIC DNA]</scope>
    <source>
        <strain evidence="8 9">JCM 7819</strain>
    </source>
</reference>
<sequence length="246" mass="26677">MQLKISRTSTVVVLATLALLVFVYLWVPVVHQAVHAVVGILTLPDVPQAIAAFRDYLLGFGVWAPLVSGLLMVFQSVVAPLPAFVLTFTNGLLFGWAWGAVLSWSSAMVGALVCFWIARALGRPVVERLVGGSQSLEVSDLFFAKYGKRTILITRLLPFVSFDIISYGAGLTPISVRSFLIATGLGQLPATLVYSYLGQNLTGSIQVLFWVFSITLALFVLGWVVGPGVLRRLRAKHTPTDVKKTS</sequence>
<evidence type="ECO:0000256" key="1">
    <source>
        <dbReference type="ARBA" id="ARBA00004651"/>
    </source>
</evidence>
<keyword evidence="5 6" id="KW-0472">Membrane</keyword>
<evidence type="ECO:0000256" key="5">
    <source>
        <dbReference type="ARBA" id="ARBA00023136"/>
    </source>
</evidence>
<evidence type="ECO:0000313" key="8">
    <source>
        <dbReference type="EMBL" id="OOV08092.1"/>
    </source>
</evidence>
<dbReference type="InterPro" id="IPR015414">
    <property type="entry name" value="TMEM64"/>
</dbReference>
<proteinExistence type="inferred from homology"/>
<dbReference type="EMBL" id="MTJN01000002">
    <property type="protein sequence ID" value="OOV08092.1"/>
    <property type="molecule type" value="Genomic_DNA"/>
</dbReference>